<dbReference type="Gene3D" id="3.30.300.30">
    <property type="match status" value="1"/>
</dbReference>
<proteinExistence type="predicted"/>
<organism evidence="3 4">
    <name type="scientific">Pseudomonas fluorescens</name>
    <dbReference type="NCBI Taxonomy" id="294"/>
    <lineage>
        <taxon>Bacteria</taxon>
        <taxon>Pseudomonadati</taxon>
        <taxon>Pseudomonadota</taxon>
        <taxon>Gammaproteobacteria</taxon>
        <taxon>Pseudomonadales</taxon>
        <taxon>Pseudomonadaceae</taxon>
        <taxon>Pseudomonas</taxon>
    </lineage>
</organism>
<dbReference type="InterPro" id="IPR050237">
    <property type="entry name" value="ATP-dep_AMP-bd_enzyme"/>
</dbReference>
<dbReference type="NCBIfam" id="NF005714">
    <property type="entry name" value="PRK07529.1"/>
    <property type="match status" value="1"/>
</dbReference>
<dbReference type="EMBL" id="LR134300">
    <property type="protein sequence ID" value="VEE46189.1"/>
    <property type="molecule type" value="Genomic_DNA"/>
</dbReference>
<feature type="domain" description="AMP-dependent synthetase/ligase" evidence="1">
    <location>
        <begin position="34"/>
        <end position="437"/>
    </location>
</feature>
<name>A0A3S4RFN5_PSEFL</name>
<accession>A0A3S4RFN5</accession>
<dbReference type="Pfam" id="PF00501">
    <property type="entry name" value="AMP-binding"/>
    <property type="match status" value="1"/>
</dbReference>
<dbReference type="InterPro" id="IPR025110">
    <property type="entry name" value="AMP-bd_C"/>
</dbReference>
<dbReference type="Gene3D" id="3.40.50.12780">
    <property type="entry name" value="N-terminal domain of ligase-like"/>
    <property type="match status" value="1"/>
</dbReference>
<dbReference type="AlphaFoldDB" id="A0A3S4RFN5"/>
<dbReference type="InterPro" id="IPR000873">
    <property type="entry name" value="AMP-dep_synth/lig_dom"/>
</dbReference>
<dbReference type="GO" id="GO:0004467">
    <property type="term" value="F:long-chain fatty acid-CoA ligase activity"/>
    <property type="evidence" value="ECO:0007669"/>
    <property type="project" value="UniProtKB-EC"/>
</dbReference>
<reference evidence="3 4" key="1">
    <citation type="submission" date="2018-12" db="EMBL/GenBank/DDBJ databases">
        <authorList>
            <consortium name="Pathogen Informatics"/>
        </authorList>
    </citation>
    <scope>NUCLEOTIDE SEQUENCE [LARGE SCALE GENOMIC DNA]</scope>
    <source>
        <strain evidence="3 4">NCTC10783</strain>
    </source>
</reference>
<evidence type="ECO:0000259" key="2">
    <source>
        <dbReference type="Pfam" id="PF13193"/>
    </source>
</evidence>
<dbReference type="Pfam" id="PF13193">
    <property type="entry name" value="AMP-binding_C"/>
    <property type="match status" value="1"/>
</dbReference>
<dbReference type="PANTHER" id="PTHR43767">
    <property type="entry name" value="LONG-CHAIN-FATTY-ACID--COA LIGASE"/>
    <property type="match status" value="1"/>
</dbReference>
<feature type="domain" description="AMP-binding enzyme C-terminal" evidence="2">
    <location>
        <begin position="490"/>
        <end position="566"/>
    </location>
</feature>
<dbReference type="PANTHER" id="PTHR43767:SF1">
    <property type="entry name" value="NONRIBOSOMAL PEPTIDE SYNTHASE PES1 (EUROFUNG)-RELATED"/>
    <property type="match status" value="1"/>
</dbReference>
<evidence type="ECO:0000313" key="3">
    <source>
        <dbReference type="EMBL" id="VEE46189.1"/>
    </source>
</evidence>
<dbReference type="InterPro" id="IPR042099">
    <property type="entry name" value="ANL_N_sf"/>
</dbReference>
<protein>
    <submittedName>
        <fullName evidence="3">Acyl-CoA synthetase</fullName>
        <ecNumber evidence="3">6.2.1.3</ecNumber>
    </submittedName>
</protein>
<keyword evidence="3" id="KW-0436">Ligase</keyword>
<evidence type="ECO:0000313" key="4">
    <source>
        <dbReference type="Proteomes" id="UP000278078"/>
    </source>
</evidence>
<evidence type="ECO:0000259" key="1">
    <source>
        <dbReference type="Pfam" id="PF00501"/>
    </source>
</evidence>
<gene>
    <name evidence="3" type="primary">fadD_4</name>
    <name evidence="3" type="ORF">NCTC10783_02050</name>
</gene>
<dbReference type="EC" id="6.2.1.3" evidence="3"/>
<dbReference type="Proteomes" id="UP000278078">
    <property type="component" value="Chromosome"/>
</dbReference>
<sequence length="648" mass="70888">MAVSSYLDIRAIEQVPLRERGLAANTYVALQHCALANAEAPALSFVLDARRHQRTHDWSYAELFADITRAANAFHELGIGPGDVVAFLLPNLPETHFTIWGGEAAGIVMAINPLLEAPQIAELLRAARAKLVVTLSPTPGSDLWEKLASQLDSLPDVRDVVWANMAPYVPMLPALALRGMALRERLRQRRWRIHDLRALMRRQPGNRLISGRQIRADEPSSYFCTGGTTGLPKIAMRTHGSEVFNAWAMAANMQPRKKGQVIFCGLPLFHVNGQLVTGLMPWTQGDRVIIGTPQGYRGEGVIANFWAMVQHFGINFFSGVPTVYSALLQQPVAGHNISSLQYALCGAAPMPVELFREFEQRIGVRILEGYGLTEGACVSSTNPPGGERRIGSIGLRLAYQDMRAIILDDAGNYQRDAQTDEVGVIAIRGPNVFAGYLEPMHNKGLWIDIRDQRWLNTGDLGRQDAQGYFWLTGRKKELIIRGGHNIDPKQIEEALQAHPAVALVAAVGSPDAHAGEVPVAYVQLNPGASCNPQALQAFATQHIAERAAVPKRIEILDALPVTPVGKIFKPALQQREIARVVRQEAAALGLADLAIEVVQDARRGLLAQISAGTHQVSLAQALGRYSFQIEWFDSPSGDQPMPRPNAIS</sequence>
<dbReference type="InterPro" id="IPR020845">
    <property type="entry name" value="AMP-binding_CS"/>
</dbReference>
<dbReference type="InterPro" id="IPR045851">
    <property type="entry name" value="AMP-bd_C_sf"/>
</dbReference>
<dbReference type="PROSITE" id="PS00455">
    <property type="entry name" value="AMP_BINDING"/>
    <property type="match status" value="1"/>
</dbReference>
<dbReference type="SUPFAM" id="SSF56801">
    <property type="entry name" value="Acetyl-CoA synthetase-like"/>
    <property type="match status" value="1"/>
</dbReference>